<dbReference type="InterPro" id="IPR016913">
    <property type="entry name" value="UCP029215"/>
</dbReference>
<protein>
    <recommendedName>
        <fullName evidence="5">DUF2213 domain-containing protein</fullName>
    </recommendedName>
</protein>
<dbReference type="Proteomes" id="UP000190777">
    <property type="component" value="Unassembled WGS sequence"/>
</dbReference>
<evidence type="ECO:0008006" key="5">
    <source>
        <dbReference type="Google" id="ProtNLM"/>
    </source>
</evidence>
<evidence type="ECO:0000313" key="4">
    <source>
        <dbReference type="Proteomes" id="UP000190777"/>
    </source>
</evidence>
<keyword evidence="1" id="KW-0175">Coiled coil</keyword>
<proteinExistence type="predicted"/>
<evidence type="ECO:0000313" key="3">
    <source>
        <dbReference type="EMBL" id="OPH36293.1"/>
    </source>
</evidence>
<keyword evidence="2" id="KW-1133">Transmembrane helix</keyword>
<dbReference type="Pfam" id="PF09979">
    <property type="entry name" value="DUF2213"/>
    <property type="match status" value="1"/>
</dbReference>
<feature type="transmembrane region" description="Helical" evidence="2">
    <location>
        <begin position="6"/>
        <end position="28"/>
    </location>
</feature>
<feature type="coiled-coil region" evidence="1">
    <location>
        <begin position="270"/>
        <end position="297"/>
    </location>
</feature>
<accession>A0ABX3NGH5</accession>
<sequence>MIDLALSYRAFLLANPSFYLGFFIGKWVMKLFQIIDLKPTKRIKTPQGFMICQGVTLAKPMVKQYYAGEIGELDGFTPTDIVNIYTPADVLFSEQVIDGFMGADVTMHHPDGNQINANNYRQHVIGTAKNVREENGYLVADLIIKDNWAIDAIEYDNVRQISLGYSASLDMTNGTTDTGENYHGKWQAMEADHIAVVREGRCGSDCYIGDSNFNLNFNREDFMKVKIGNLEFDVGDNTLAQAINNQTAELTALQQGEINIGDTAFNLSEHKAMQATIDKLVADKQALLDENATLKANQITPEQVEKLVADRAKTLDDAKALNPQIVADGKTVEQIKREIVSAKADEALVKAIVGDVKTASQADIDTAFKALVATADRQTVATDTLLADMNVGDKKPDEKTFDKSTMWKGE</sequence>
<keyword evidence="4" id="KW-1185">Reference proteome</keyword>
<keyword evidence="2" id="KW-0472">Membrane</keyword>
<reference evidence="3 4" key="1">
    <citation type="submission" date="2017-03" db="EMBL/GenBank/DDBJ databases">
        <title>Draft genome sequence of Moraxella equi CCUG 4950T type strain.</title>
        <authorList>
            <person name="Salva-Serra F."/>
            <person name="Engstrom-Jakobsson H."/>
            <person name="Thorell K."/>
            <person name="Jaen-Luchoro D."/>
            <person name="Gonzales-Siles L."/>
            <person name="Karlsson R."/>
            <person name="Yazdan S."/>
            <person name="Boulund F."/>
            <person name="Johnning A."/>
            <person name="Engstrand L."/>
            <person name="Kristiansson E."/>
            <person name="Moore E."/>
        </authorList>
    </citation>
    <scope>NUCLEOTIDE SEQUENCE [LARGE SCALE GENOMIC DNA]</scope>
    <source>
        <strain evidence="3 4">CCUG 4950</strain>
    </source>
</reference>
<keyword evidence="2" id="KW-0812">Transmembrane</keyword>
<organism evidence="3 4">
    <name type="scientific">Moraxella equi</name>
    <dbReference type="NCBI Taxonomy" id="60442"/>
    <lineage>
        <taxon>Bacteria</taxon>
        <taxon>Pseudomonadati</taxon>
        <taxon>Pseudomonadota</taxon>
        <taxon>Gammaproteobacteria</taxon>
        <taxon>Moraxellales</taxon>
        <taxon>Moraxellaceae</taxon>
        <taxon>Moraxella</taxon>
    </lineage>
</organism>
<comment type="caution">
    <text evidence="3">The sequence shown here is derived from an EMBL/GenBank/DDBJ whole genome shotgun (WGS) entry which is preliminary data.</text>
</comment>
<evidence type="ECO:0000256" key="2">
    <source>
        <dbReference type="SAM" id="Phobius"/>
    </source>
</evidence>
<gene>
    <name evidence="3" type="ORF">B5J93_09550</name>
</gene>
<evidence type="ECO:0000256" key="1">
    <source>
        <dbReference type="SAM" id="Coils"/>
    </source>
</evidence>
<dbReference type="PIRSF" id="PIRSF029215">
    <property type="entry name" value="UCP029215"/>
    <property type="match status" value="1"/>
</dbReference>
<name>A0ABX3NGH5_9GAMM</name>
<dbReference type="EMBL" id="MXAP01000097">
    <property type="protein sequence ID" value="OPH36293.1"/>
    <property type="molecule type" value="Genomic_DNA"/>
</dbReference>